<dbReference type="GO" id="GO:0000030">
    <property type="term" value="F:mannosyltransferase activity"/>
    <property type="evidence" value="ECO:0007669"/>
    <property type="project" value="TreeGrafter"/>
</dbReference>
<dbReference type="Gene3D" id="3.90.550.20">
    <property type="match status" value="1"/>
</dbReference>
<dbReference type="InterPro" id="IPR007577">
    <property type="entry name" value="GlycoTrfase_DXD_sugar-bd_CS"/>
</dbReference>
<evidence type="ECO:0008006" key="4">
    <source>
        <dbReference type="Google" id="ProtNLM"/>
    </source>
</evidence>
<reference evidence="2 3" key="1">
    <citation type="journal article" date="2016" name="Nat. Commun.">
        <title>Thousands of microbial genomes shed light on interconnected biogeochemical processes in an aquifer system.</title>
        <authorList>
            <person name="Anantharaman K."/>
            <person name="Brown C.T."/>
            <person name="Hug L.A."/>
            <person name="Sharon I."/>
            <person name="Castelle C.J."/>
            <person name="Probst A.J."/>
            <person name="Thomas B.C."/>
            <person name="Singh A."/>
            <person name="Wilkins M.J."/>
            <person name="Karaoz U."/>
            <person name="Brodie E.L."/>
            <person name="Williams K.H."/>
            <person name="Hubbard S.S."/>
            <person name="Banfield J.F."/>
        </authorList>
    </citation>
    <scope>NUCLEOTIDE SEQUENCE [LARGE SCALE GENOMIC DNA]</scope>
</reference>
<dbReference type="InterPro" id="IPR051706">
    <property type="entry name" value="Glycosyltransferase_domain"/>
</dbReference>
<dbReference type="PANTHER" id="PTHR32385:SF15">
    <property type="entry name" value="INOSITOL PHOSPHOCERAMIDE MANNOSYLTRANSFERASE 1"/>
    <property type="match status" value="1"/>
</dbReference>
<dbReference type="EMBL" id="MGAR01000005">
    <property type="protein sequence ID" value="OGK52587.1"/>
    <property type="molecule type" value="Genomic_DNA"/>
</dbReference>
<keyword evidence="1" id="KW-0808">Transferase</keyword>
<gene>
    <name evidence="2" type="ORF">A2966_03540</name>
</gene>
<comment type="caution">
    <text evidence="2">The sequence shown here is derived from an EMBL/GenBank/DDBJ whole genome shotgun (WGS) entry which is preliminary data.</text>
</comment>
<dbReference type="Pfam" id="PF04488">
    <property type="entry name" value="Gly_transf_sug"/>
    <property type="match status" value="1"/>
</dbReference>
<sequence>MIPKIIHQIWLGPAKMPTAWMNTWREKNPAMKSMLWREKELEEFGLQFQDKCNHLISKGEFRGASDMMRIEILDRLGGVYIDADSICLEPIEDALFMNSSFFVGRDYDHKRKEYVNRMSNGTIGSVPGHPVLKEYLERISKSDVTKWWKMGGEMLTSIVEGRKDVTILPICTFYPTNWDGRKAPVEGKIYARHIWGETKKLYDTPEKVKVAVITANLGNFEKVVSHYQQSFPADYIHFTDENFPPRFNAMTPRLQARIVKTFGWEMAPGYDYYLWVDNSCQLDNPDTIKWFLDQCEDVVVFKHPHRKTVQEEADYLKHRLLINCPYITPRYENELIDEQLKAVDPSQELYASTAFMYRNTPEAQAMLKEWWCHISRYHSIDQLSLPHVLSQSKLKVSVIPDNYLKIPYLKYVR</sequence>
<dbReference type="PANTHER" id="PTHR32385">
    <property type="entry name" value="MANNOSYL PHOSPHORYLINOSITOL CERAMIDE SYNTHASE"/>
    <property type="match status" value="1"/>
</dbReference>
<evidence type="ECO:0000313" key="2">
    <source>
        <dbReference type="EMBL" id="OGK52587.1"/>
    </source>
</evidence>
<name>A0A1F7JAG2_9BACT</name>
<protein>
    <recommendedName>
        <fullName evidence="4">Glycosyl transferase</fullName>
    </recommendedName>
</protein>
<dbReference type="Proteomes" id="UP000176480">
    <property type="component" value="Unassembled WGS sequence"/>
</dbReference>
<evidence type="ECO:0000313" key="3">
    <source>
        <dbReference type="Proteomes" id="UP000176480"/>
    </source>
</evidence>
<accession>A0A1F7JAG2</accession>
<dbReference type="GO" id="GO:0016020">
    <property type="term" value="C:membrane"/>
    <property type="evidence" value="ECO:0007669"/>
    <property type="project" value="GOC"/>
</dbReference>
<proteinExistence type="predicted"/>
<organism evidence="2 3">
    <name type="scientific">Candidatus Roizmanbacteria bacterium RIFCSPLOWO2_01_FULL_41_22</name>
    <dbReference type="NCBI Taxonomy" id="1802067"/>
    <lineage>
        <taxon>Bacteria</taxon>
        <taxon>Candidatus Roizmaniibacteriota</taxon>
    </lineage>
</organism>
<dbReference type="AlphaFoldDB" id="A0A1F7JAG2"/>
<dbReference type="InterPro" id="IPR029044">
    <property type="entry name" value="Nucleotide-diphossugar_trans"/>
</dbReference>
<dbReference type="GO" id="GO:0051999">
    <property type="term" value="P:mannosyl-inositol phosphorylceramide biosynthetic process"/>
    <property type="evidence" value="ECO:0007669"/>
    <property type="project" value="TreeGrafter"/>
</dbReference>
<evidence type="ECO:0000256" key="1">
    <source>
        <dbReference type="ARBA" id="ARBA00022679"/>
    </source>
</evidence>
<dbReference type="STRING" id="1802067.A2966_03540"/>
<dbReference type="SUPFAM" id="SSF53448">
    <property type="entry name" value="Nucleotide-diphospho-sugar transferases"/>
    <property type="match status" value="1"/>
</dbReference>